<dbReference type="GO" id="GO:0005978">
    <property type="term" value="P:glycogen biosynthetic process"/>
    <property type="evidence" value="ECO:0007669"/>
    <property type="project" value="InterPro"/>
</dbReference>
<comment type="similarity">
    <text evidence="2">Belongs to the glycosyl hydrolase 13 family. GlgB subfamily.</text>
</comment>
<dbReference type="InterPro" id="IPR013780">
    <property type="entry name" value="Glyco_hydro_b"/>
</dbReference>
<dbReference type="SMART" id="SM00642">
    <property type="entry name" value="Aamy"/>
    <property type="match status" value="1"/>
</dbReference>
<dbReference type="EMBL" id="LIDN01000297">
    <property type="protein sequence ID" value="KRP32210.1"/>
    <property type="molecule type" value="Genomic_DNA"/>
</dbReference>
<feature type="active site" description="Nucleophile" evidence="6">
    <location>
        <position position="159"/>
    </location>
</feature>
<feature type="domain" description="Glycosyl hydrolase family 13 catalytic" evidence="7">
    <location>
        <begin position="3"/>
        <end position="371"/>
    </location>
</feature>
<dbReference type="GO" id="GO:0003844">
    <property type="term" value="F:1,4-alpha-glucan branching enzyme activity"/>
    <property type="evidence" value="ECO:0007669"/>
    <property type="project" value="InterPro"/>
</dbReference>
<keyword evidence="4" id="KW-0808">Transferase</keyword>
<evidence type="ECO:0000313" key="8">
    <source>
        <dbReference type="EMBL" id="KRP32210.1"/>
    </source>
</evidence>
<dbReference type="PIRSF" id="PIRSF000463">
    <property type="entry name" value="GlgB"/>
    <property type="match status" value="1"/>
</dbReference>
<dbReference type="Gene3D" id="3.20.20.80">
    <property type="entry name" value="Glycosidases"/>
    <property type="match status" value="1"/>
</dbReference>
<evidence type="ECO:0000256" key="6">
    <source>
        <dbReference type="PIRSR" id="PIRSR000463-1"/>
    </source>
</evidence>
<comment type="catalytic activity">
    <reaction evidence="1">
        <text>Transfers a segment of a (1-&gt;4)-alpha-D-glucan chain to a primary hydroxy group in a similar glucan chain.</text>
        <dbReference type="EC" id="2.4.1.18"/>
    </reaction>
</comment>
<dbReference type="InterPro" id="IPR017853">
    <property type="entry name" value="GH"/>
</dbReference>
<dbReference type="Proteomes" id="UP000051220">
    <property type="component" value="Unassembled WGS sequence"/>
</dbReference>
<evidence type="ECO:0000259" key="7">
    <source>
        <dbReference type="SMART" id="SM00642"/>
    </source>
</evidence>
<evidence type="ECO:0000256" key="3">
    <source>
        <dbReference type="ARBA" id="ARBA00012541"/>
    </source>
</evidence>
<gene>
    <name evidence="8" type="ORF">ABS33_06970</name>
</gene>
<sequence>MYEMHIGSFYDPNPNDERPGTFDDAIQRLDYLQRLGVNVLAIMPVNEFGGDYSWGYNPEHVYAIESAYGGPDGLKRFVKAAHEKGMKVQIDVVHNHYNTPGDGLWDFDGSSNLYFYTDGRSYTPWGSRPDYDKAEVRRYIQDNIKVLLDEFRVDGFRWDSPQNILGYDTTQSGANPNTVLSNGKSMMMAINRMIHEQYPERWSIAEDADLLSVNETYSGFPGAEFYQGLVVSEAADSYDGHWQTSFHNTITPEIAKTNPNVGQIRGKVTQWSEPPGYRVIFTDNHDKSGILNESTRLANRMVPADPTGKTARKKTLLNAALTLTAPGTPMLWMGQEFHATGPFNDRVRMGWREASAQHPIFRAHRDLIDLRETLPALQNPSLNESTGFLNDELDLMAYWRLGATTDENLVVLYNFSAQDHTVQCPVPTTGTWHVQFNSDWGIYGPDFSSFGPAGNTVTAALVEGESSVRATVPVAAFSVVVLARSAPPVARLTEDLDSDGLADGWEALTGVTGPTGDSDNDGISNLREYELGFDPNEADPTSVAGQFNGWDPVGAVMRQTPTPNQLHYLYVTEEAAQAQAFKFLWVGEWHGASATAG</sequence>
<dbReference type="PANTHER" id="PTHR43651">
    <property type="entry name" value="1,4-ALPHA-GLUCAN-BRANCHING ENZYME"/>
    <property type="match status" value="1"/>
</dbReference>
<dbReference type="SUPFAM" id="SSF51445">
    <property type="entry name" value="(Trans)glycosidases"/>
    <property type="match status" value="1"/>
</dbReference>
<dbReference type="InterPro" id="IPR037439">
    <property type="entry name" value="Branching_enzy"/>
</dbReference>
<evidence type="ECO:0000256" key="1">
    <source>
        <dbReference type="ARBA" id="ARBA00000826"/>
    </source>
</evidence>
<dbReference type="GO" id="GO:0016798">
    <property type="term" value="F:hydrolase activity, acting on glycosyl bonds"/>
    <property type="evidence" value="ECO:0007669"/>
    <property type="project" value="UniProtKB-KW"/>
</dbReference>
<dbReference type="InterPro" id="IPR006047">
    <property type="entry name" value="GH13_cat_dom"/>
</dbReference>
<evidence type="ECO:0000256" key="4">
    <source>
        <dbReference type="ARBA" id="ARBA00022679"/>
    </source>
</evidence>
<feature type="active site" description="Proton donor" evidence="6">
    <location>
        <position position="206"/>
    </location>
</feature>
<dbReference type="Gene3D" id="2.60.40.1180">
    <property type="entry name" value="Golgi alpha-mannosidase II"/>
    <property type="match status" value="1"/>
</dbReference>
<dbReference type="SUPFAM" id="SSF51011">
    <property type="entry name" value="Glycosyl hydrolase domain"/>
    <property type="match status" value="1"/>
</dbReference>
<dbReference type="AlphaFoldDB" id="A0A0R2X8G7"/>
<organism evidence="8 9">
    <name type="scientific">Verrucomicrobia subdivision 6 bacterium BACL9 MAG-120924-bin69</name>
    <dbReference type="NCBI Taxonomy" id="1655635"/>
    <lineage>
        <taxon>Bacteria</taxon>
        <taxon>Pseudomonadati</taxon>
        <taxon>Verrucomicrobiota</taxon>
        <taxon>Verrucomicrobiia</taxon>
        <taxon>Verrucomicrobiales</taxon>
        <taxon>Verrucomicrobia subdivision 6</taxon>
    </lineage>
</organism>
<name>A0A0R2X8G7_9BACT</name>
<dbReference type="InterPro" id="IPR006048">
    <property type="entry name" value="A-amylase/branching_C"/>
</dbReference>
<dbReference type="EC" id="2.4.1.18" evidence="3"/>
<keyword evidence="5" id="KW-0119">Carbohydrate metabolism</keyword>
<dbReference type="PANTHER" id="PTHR43651:SF11">
    <property type="entry name" value="MALTO-OLIGOSYLTREHALOSE TREHALOHYDROLASE"/>
    <property type="match status" value="1"/>
</dbReference>
<accession>A0A0R2X8G7</accession>
<feature type="non-terminal residue" evidence="8">
    <location>
        <position position="597"/>
    </location>
</feature>
<reference evidence="8 9" key="1">
    <citation type="submission" date="2015-10" db="EMBL/GenBank/DDBJ databases">
        <title>Metagenome-Assembled Genomes uncover a global brackish microbiome.</title>
        <authorList>
            <person name="Hugerth L.W."/>
            <person name="Larsson J."/>
            <person name="Alneberg J."/>
            <person name="Lindh M.V."/>
            <person name="Legrand C."/>
            <person name="Pinhassi J."/>
            <person name="Andersson A.F."/>
        </authorList>
    </citation>
    <scope>NUCLEOTIDE SEQUENCE [LARGE SCALE GENOMIC DNA]</scope>
    <source>
        <strain evidence="8">BACL9 MAG-120924-bin69</strain>
    </source>
</reference>
<protein>
    <recommendedName>
        <fullName evidence="3">1,4-alpha-glucan branching enzyme</fullName>
        <ecNumber evidence="3">2.4.1.18</ecNumber>
    </recommendedName>
</protein>
<comment type="caution">
    <text evidence="8">The sequence shown here is derived from an EMBL/GenBank/DDBJ whole genome shotgun (WGS) entry which is preliminary data.</text>
</comment>
<evidence type="ECO:0000313" key="9">
    <source>
        <dbReference type="Proteomes" id="UP000051220"/>
    </source>
</evidence>
<dbReference type="Pfam" id="PF02806">
    <property type="entry name" value="Alpha-amylase_C"/>
    <property type="match status" value="1"/>
</dbReference>
<proteinExistence type="inferred from homology"/>
<evidence type="ECO:0000256" key="5">
    <source>
        <dbReference type="ARBA" id="ARBA00023277"/>
    </source>
</evidence>
<evidence type="ECO:0000256" key="2">
    <source>
        <dbReference type="ARBA" id="ARBA00009000"/>
    </source>
</evidence>
<dbReference type="Pfam" id="PF00128">
    <property type="entry name" value="Alpha-amylase"/>
    <property type="match status" value="2"/>
</dbReference>